<feature type="compositionally biased region" description="Basic and acidic residues" evidence="1">
    <location>
        <begin position="40"/>
        <end position="59"/>
    </location>
</feature>
<feature type="region of interest" description="Disordered" evidence="1">
    <location>
        <begin position="25"/>
        <end position="59"/>
    </location>
</feature>
<reference evidence="2" key="1">
    <citation type="submission" date="2022-12" db="EMBL/GenBank/DDBJ databases">
        <title>Chromosome-level genome assembly of the bean flower thrips Megalurothrips usitatus.</title>
        <authorList>
            <person name="Ma L."/>
            <person name="Liu Q."/>
            <person name="Li H."/>
            <person name="Cai W."/>
        </authorList>
    </citation>
    <scope>NUCLEOTIDE SEQUENCE</scope>
    <source>
        <strain evidence="2">Cailab_2022a</strain>
    </source>
</reference>
<dbReference type="AlphaFoldDB" id="A0AAV7Y495"/>
<proteinExistence type="predicted"/>
<comment type="caution">
    <text evidence="2">The sequence shown here is derived from an EMBL/GenBank/DDBJ whole genome shotgun (WGS) entry which is preliminary data.</text>
</comment>
<sequence length="59" mass="6538">MARTSSSLPLPKYLPAFAAFGPTSCASPMYRPQSRGGLLVRREQPPRSRGRCSREMKPT</sequence>
<gene>
    <name evidence="2" type="ORF">ONE63_000358</name>
</gene>
<evidence type="ECO:0000256" key="1">
    <source>
        <dbReference type="SAM" id="MobiDB-lite"/>
    </source>
</evidence>
<protein>
    <submittedName>
        <fullName evidence="2">Uncharacterized protein</fullName>
    </submittedName>
</protein>
<accession>A0AAV7Y495</accession>
<evidence type="ECO:0000313" key="3">
    <source>
        <dbReference type="Proteomes" id="UP001075354"/>
    </source>
</evidence>
<keyword evidence="3" id="KW-1185">Reference proteome</keyword>
<dbReference type="EMBL" id="JAPTSV010000001">
    <property type="protein sequence ID" value="KAJ1531690.1"/>
    <property type="molecule type" value="Genomic_DNA"/>
</dbReference>
<name>A0AAV7Y495_9NEOP</name>
<evidence type="ECO:0000313" key="2">
    <source>
        <dbReference type="EMBL" id="KAJ1531690.1"/>
    </source>
</evidence>
<organism evidence="2 3">
    <name type="scientific">Megalurothrips usitatus</name>
    <name type="common">bean blossom thrips</name>
    <dbReference type="NCBI Taxonomy" id="439358"/>
    <lineage>
        <taxon>Eukaryota</taxon>
        <taxon>Metazoa</taxon>
        <taxon>Ecdysozoa</taxon>
        <taxon>Arthropoda</taxon>
        <taxon>Hexapoda</taxon>
        <taxon>Insecta</taxon>
        <taxon>Pterygota</taxon>
        <taxon>Neoptera</taxon>
        <taxon>Paraneoptera</taxon>
        <taxon>Thysanoptera</taxon>
        <taxon>Terebrantia</taxon>
        <taxon>Thripoidea</taxon>
        <taxon>Thripidae</taxon>
        <taxon>Megalurothrips</taxon>
    </lineage>
</organism>
<dbReference type="Proteomes" id="UP001075354">
    <property type="component" value="Chromosome 1"/>
</dbReference>